<dbReference type="EMBL" id="BJYV01000020">
    <property type="protein sequence ID" value="GEO23065.1"/>
    <property type="molecule type" value="Genomic_DNA"/>
</dbReference>
<dbReference type="CDD" id="cd18873">
    <property type="entry name" value="NUDIX_NadM_like"/>
    <property type="match status" value="1"/>
</dbReference>
<dbReference type="SUPFAM" id="SSF55811">
    <property type="entry name" value="Nudix"/>
    <property type="match status" value="1"/>
</dbReference>
<proteinExistence type="predicted"/>
<name>A0A512CFW5_9BACT</name>
<dbReference type="PANTHER" id="PTHR43736:SF1">
    <property type="entry name" value="DIHYDRONEOPTERIN TRIPHOSPHATE DIPHOSPHATASE"/>
    <property type="match status" value="1"/>
</dbReference>
<keyword evidence="1 3" id="KW-0378">Hydrolase</keyword>
<dbReference type="InterPro" id="IPR000086">
    <property type="entry name" value="NUDIX_hydrolase_dom"/>
</dbReference>
<feature type="domain" description="Nudix hydrolase" evidence="2">
    <location>
        <begin position="7"/>
        <end position="139"/>
    </location>
</feature>
<dbReference type="Proteomes" id="UP000321301">
    <property type="component" value="Unassembled WGS sequence"/>
</dbReference>
<dbReference type="InterPro" id="IPR015797">
    <property type="entry name" value="NUDIX_hydrolase-like_dom_sf"/>
</dbReference>
<evidence type="ECO:0000313" key="4">
    <source>
        <dbReference type="Proteomes" id="UP000321301"/>
    </source>
</evidence>
<sequence length="139" mass="15459">MPYTYDYPRPAFTADAVVYCAEVHKILLINRKNPPFEQKWALPGGFIEKNELPLNGCKRELEEETGLLLTGGQLIGVFGEEGRDPRGWTVSVAFLFEVDKSLLEKTRAGSDSQEVGWFSISTLPALAFDHLDIIKSAGL</sequence>
<accession>A0A512CFW5</accession>
<evidence type="ECO:0000313" key="3">
    <source>
        <dbReference type="EMBL" id="GEO23065.1"/>
    </source>
</evidence>
<dbReference type="PANTHER" id="PTHR43736">
    <property type="entry name" value="ADP-RIBOSE PYROPHOSPHATASE"/>
    <property type="match status" value="1"/>
</dbReference>
<evidence type="ECO:0000256" key="1">
    <source>
        <dbReference type="ARBA" id="ARBA00022801"/>
    </source>
</evidence>
<dbReference type="AlphaFoldDB" id="A0A512CFW5"/>
<dbReference type="Pfam" id="PF00293">
    <property type="entry name" value="NUDIX"/>
    <property type="match status" value="1"/>
</dbReference>
<comment type="caution">
    <text evidence="3">The sequence shown here is derived from an EMBL/GenBank/DDBJ whole genome shotgun (WGS) entry which is preliminary data.</text>
</comment>
<dbReference type="RefSeq" id="WP_020888847.1">
    <property type="nucleotide sequence ID" value="NZ_BJYV01000020.1"/>
</dbReference>
<dbReference type="GO" id="GO:0016787">
    <property type="term" value="F:hydrolase activity"/>
    <property type="evidence" value="ECO:0007669"/>
    <property type="project" value="UniProtKB-KW"/>
</dbReference>
<keyword evidence="4" id="KW-1185">Reference proteome</keyword>
<reference evidence="3 4" key="1">
    <citation type="submission" date="2019-07" db="EMBL/GenBank/DDBJ databases">
        <title>Whole genome shotgun sequence of Cyclobacterium qasimii NBRC 106168.</title>
        <authorList>
            <person name="Hosoyama A."/>
            <person name="Uohara A."/>
            <person name="Ohji S."/>
            <person name="Ichikawa N."/>
        </authorList>
    </citation>
    <scope>NUCLEOTIDE SEQUENCE [LARGE SCALE GENOMIC DNA]</scope>
    <source>
        <strain evidence="3 4">NBRC 106168</strain>
    </source>
</reference>
<dbReference type="InterPro" id="IPR020084">
    <property type="entry name" value="NUDIX_hydrolase_CS"/>
</dbReference>
<dbReference type="PROSITE" id="PS51462">
    <property type="entry name" value="NUDIX"/>
    <property type="match status" value="1"/>
</dbReference>
<evidence type="ECO:0000259" key="2">
    <source>
        <dbReference type="PROSITE" id="PS51462"/>
    </source>
</evidence>
<gene>
    <name evidence="3" type="ORF">CQA01_35990</name>
</gene>
<dbReference type="PROSITE" id="PS00893">
    <property type="entry name" value="NUDIX_BOX"/>
    <property type="match status" value="1"/>
</dbReference>
<dbReference type="Gene3D" id="3.90.79.10">
    <property type="entry name" value="Nucleoside Triphosphate Pyrophosphohydrolase"/>
    <property type="match status" value="1"/>
</dbReference>
<protein>
    <submittedName>
        <fullName evidence="3">NUDIX hydrolase</fullName>
    </submittedName>
</protein>
<organism evidence="3 4">
    <name type="scientific">Cyclobacterium qasimii</name>
    <dbReference type="NCBI Taxonomy" id="1350429"/>
    <lineage>
        <taxon>Bacteria</taxon>
        <taxon>Pseudomonadati</taxon>
        <taxon>Bacteroidota</taxon>
        <taxon>Cytophagia</taxon>
        <taxon>Cytophagales</taxon>
        <taxon>Cyclobacteriaceae</taxon>
        <taxon>Cyclobacterium</taxon>
    </lineage>
</organism>